<keyword evidence="3" id="KW-0813">Transport</keyword>
<dbReference type="Gene3D" id="2.40.50.100">
    <property type="match status" value="1"/>
</dbReference>
<keyword evidence="5 8" id="KW-1133">Transmembrane helix</keyword>
<protein>
    <submittedName>
        <fullName evidence="9">Chromosome partitioning protein ParA</fullName>
    </submittedName>
</protein>
<evidence type="ECO:0000256" key="7">
    <source>
        <dbReference type="SAM" id="Coils"/>
    </source>
</evidence>
<dbReference type="PANTHER" id="PTHR30386">
    <property type="entry name" value="MEMBRANE FUSION SUBUNIT OF EMRAB-TOLC MULTIDRUG EFFLUX PUMP"/>
    <property type="match status" value="1"/>
</dbReference>
<comment type="subcellular location">
    <subcellularLocation>
        <location evidence="1">Membrane</location>
        <topology evidence="1">Single-pass membrane protein</topology>
    </subcellularLocation>
</comment>
<feature type="transmembrane region" description="Helical" evidence="8">
    <location>
        <begin position="20"/>
        <end position="41"/>
    </location>
</feature>
<dbReference type="GO" id="GO:0009306">
    <property type="term" value="P:protein secretion"/>
    <property type="evidence" value="ECO:0007669"/>
    <property type="project" value="InterPro"/>
</dbReference>
<evidence type="ECO:0000256" key="1">
    <source>
        <dbReference type="ARBA" id="ARBA00004167"/>
    </source>
</evidence>
<sequence length="651" mass="73263">MKSSISLSDQPVILEKPAFWSHIFLWMIMLVSTSAIVWAYFARIEQTVPAVGQLEFSDGAREIQAPTTGAVVRLHVENGDRVVKNQPLLTFSPTNPSADLKSLEEVRKTLEQENQFYQGVVGGQANGQSSPELQTLIKEREARIGENQALQSLLDELYNGQGGIGNYNPALAGLVSNYRAEYLSRINTVQLQIQELQKQLNQAEDSESAARQQLRFAQDQLASAENQLTYSQEQLNSSREQLELAKGQLEKSKEVLGSNERILGRLDPLVAEGAIAELQKDRQQQEVLRGETEVLRQQDQIEARLGEINQRQGEINTRRGEVNARQGEISRVEAEIQNQIGEQERLKVSMSRTAEQLQNTRDAWARELYTRIEENKKAIASTDAQLGRYKLENQKRLSEINAQVEKAGQQRDTQILRAPAAGIIYELAPSTKDDSELDLNQDEICQYIVSSILQPGDPQPKRCEEAYYEAQQTEKLLQILDDDGGLEAVVYVQNTDVALVLNALRNKREKLVPYNNQEIAGEVIECTPEKDCICPESEEARQEIGLNDRDCLPVELNIDAFPAGEFGTVPGELKWISQEAIPPDELRQYFSFKAKVKLEREHFVLNKEEDIQVALQAGMAVNSKVNIGKRTVLQMLFSRLTGQFNSVTDVR</sequence>
<dbReference type="PRINTS" id="PR01490">
    <property type="entry name" value="RTXTOXIND"/>
</dbReference>
<dbReference type="RefSeq" id="WP_046277944.1">
    <property type="nucleotide sequence ID" value="NZ_LATL02000337.1"/>
</dbReference>
<dbReference type="OrthoDB" id="553569at2"/>
<dbReference type="EMBL" id="LATL02000337">
    <property type="protein sequence ID" value="KKD38653.1"/>
    <property type="molecule type" value="Genomic_DNA"/>
</dbReference>
<comment type="caution">
    <text evidence="9">The sequence shown here is derived from an EMBL/GenBank/DDBJ whole genome shotgun (WGS) entry which is preliminary data.</text>
</comment>
<comment type="similarity">
    <text evidence="2">Belongs to the membrane fusion protein (MFP) (TC 8.A.1) family.</text>
</comment>
<evidence type="ECO:0000313" key="10">
    <source>
        <dbReference type="Proteomes" id="UP000033607"/>
    </source>
</evidence>
<dbReference type="AlphaFoldDB" id="A0A0F5YIR5"/>
<dbReference type="PROSITE" id="PS00543">
    <property type="entry name" value="HLYD_FAMILY"/>
    <property type="match status" value="1"/>
</dbReference>
<evidence type="ECO:0000313" key="9">
    <source>
        <dbReference type="EMBL" id="KKD38653.1"/>
    </source>
</evidence>
<organism evidence="9 10">
    <name type="scientific">Limnoraphis robusta CS-951</name>
    <dbReference type="NCBI Taxonomy" id="1637645"/>
    <lineage>
        <taxon>Bacteria</taxon>
        <taxon>Bacillati</taxon>
        <taxon>Cyanobacteriota</taxon>
        <taxon>Cyanophyceae</taxon>
        <taxon>Oscillatoriophycideae</taxon>
        <taxon>Oscillatoriales</taxon>
        <taxon>Sirenicapillariaceae</taxon>
        <taxon>Limnoraphis</taxon>
    </lineage>
</organism>
<keyword evidence="7" id="KW-0175">Coiled coil</keyword>
<dbReference type="InterPro" id="IPR006144">
    <property type="entry name" value="Secretion_HlyD_CS"/>
</dbReference>
<evidence type="ECO:0000256" key="3">
    <source>
        <dbReference type="ARBA" id="ARBA00022448"/>
    </source>
</evidence>
<dbReference type="Proteomes" id="UP000033607">
    <property type="component" value="Unassembled WGS sequence"/>
</dbReference>
<accession>A0A0F5YIR5</accession>
<evidence type="ECO:0000256" key="4">
    <source>
        <dbReference type="ARBA" id="ARBA00022692"/>
    </source>
</evidence>
<name>A0A0F5YIR5_9CYAN</name>
<feature type="coiled-coil region" evidence="7">
    <location>
        <begin position="179"/>
        <end position="255"/>
    </location>
</feature>
<dbReference type="GO" id="GO:0016020">
    <property type="term" value="C:membrane"/>
    <property type="evidence" value="ECO:0007669"/>
    <property type="project" value="UniProtKB-SubCell"/>
</dbReference>
<keyword evidence="4 8" id="KW-0812">Transmembrane</keyword>
<proteinExistence type="inferred from homology"/>
<keyword evidence="6 8" id="KW-0472">Membrane</keyword>
<gene>
    <name evidence="9" type="ORF">WN50_07700</name>
</gene>
<evidence type="ECO:0000256" key="5">
    <source>
        <dbReference type="ARBA" id="ARBA00022989"/>
    </source>
</evidence>
<dbReference type="PATRIC" id="fig|1637645.4.peg.6619"/>
<evidence type="ECO:0000256" key="6">
    <source>
        <dbReference type="ARBA" id="ARBA00023136"/>
    </source>
</evidence>
<evidence type="ECO:0000256" key="8">
    <source>
        <dbReference type="SAM" id="Phobius"/>
    </source>
</evidence>
<dbReference type="PANTHER" id="PTHR30386:SF28">
    <property type="entry name" value="EXPORTED PROTEIN"/>
    <property type="match status" value="1"/>
</dbReference>
<evidence type="ECO:0000256" key="2">
    <source>
        <dbReference type="ARBA" id="ARBA00009477"/>
    </source>
</evidence>
<reference evidence="9 10" key="1">
    <citation type="submission" date="2015-06" db="EMBL/GenBank/DDBJ databases">
        <title>Draft genome assembly of filamentous brackish cyanobacterium Limnoraphis robusta strain CS-951.</title>
        <authorList>
            <person name="Willis A."/>
            <person name="Parks M."/>
            <person name="Burford M.A."/>
        </authorList>
    </citation>
    <scope>NUCLEOTIDE SEQUENCE [LARGE SCALE GENOMIC DNA]</scope>
    <source>
        <strain evidence="9 10">CS-951</strain>
    </source>
</reference>
<dbReference type="InterPro" id="IPR050739">
    <property type="entry name" value="MFP"/>
</dbReference>